<evidence type="ECO:0000256" key="8">
    <source>
        <dbReference type="SAM" id="MobiDB-lite"/>
    </source>
</evidence>
<evidence type="ECO:0000313" key="10">
    <source>
        <dbReference type="Proteomes" id="UP000085678"/>
    </source>
</evidence>
<dbReference type="OrthoDB" id="6159439at2759"/>
<dbReference type="PANTHER" id="PTHR24329">
    <property type="entry name" value="HOMEOBOX PROTEIN ARISTALESS"/>
    <property type="match status" value="1"/>
</dbReference>
<evidence type="ECO:0000256" key="3">
    <source>
        <dbReference type="ARBA" id="ARBA00023125"/>
    </source>
</evidence>
<dbReference type="SUPFAM" id="SSF46689">
    <property type="entry name" value="Homeodomain-like"/>
    <property type="match status" value="1"/>
</dbReference>
<dbReference type="InterPro" id="IPR009057">
    <property type="entry name" value="Homeodomain-like_sf"/>
</dbReference>
<dbReference type="GeneID" id="106177173"/>
<dbReference type="InterPro" id="IPR001356">
    <property type="entry name" value="HD"/>
</dbReference>
<dbReference type="FunFam" id="1.10.10.60:FF:000057">
    <property type="entry name" value="Short stature homeobox 2"/>
    <property type="match status" value="1"/>
</dbReference>
<dbReference type="AlphaFoldDB" id="A0A1S3JZ58"/>
<name>A0A1S3JZ58_LINAN</name>
<accession>A0A1S3JZ58</accession>
<reference evidence="11" key="1">
    <citation type="submission" date="2025-08" db="UniProtKB">
        <authorList>
            <consortium name="RefSeq"/>
        </authorList>
    </citation>
    <scope>IDENTIFICATION</scope>
    <source>
        <tissue evidence="11">Gonads</tissue>
    </source>
</reference>
<dbReference type="STRING" id="7574.A0A1S3JZ58"/>
<dbReference type="InterPro" id="IPR050649">
    <property type="entry name" value="Paired_Homeobox_TFs"/>
</dbReference>
<protein>
    <submittedName>
        <fullName evidence="11">Retinal homeobox protein Rx3 isoform X1</fullName>
    </submittedName>
</protein>
<dbReference type="SMART" id="SM00389">
    <property type="entry name" value="HOX"/>
    <property type="match status" value="1"/>
</dbReference>
<dbReference type="InParanoid" id="A0A1S3JZ58"/>
<keyword evidence="5 6" id="KW-0539">Nucleus</keyword>
<feature type="compositionally biased region" description="Low complexity" evidence="8">
    <location>
        <begin position="100"/>
        <end position="115"/>
    </location>
</feature>
<dbReference type="InterPro" id="IPR017970">
    <property type="entry name" value="Homeobox_CS"/>
</dbReference>
<evidence type="ECO:0000256" key="7">
    <source>
        <dbReference type="RuleBase" id="RU000682"/>
    </source>
</evidence>
<dbReference type="InterPro" id="IPR000047">
    <property type="entry name" value="HTH_motif"/>
</dbReference>
<comment type="subcellular location">
    <subcellularLocation>
        <location evidence="1 6 7">Nucleus</location>
    </subcellularLocation>
</comment>
<evidence type="ECO:0000256" key="6">
    <source>
        <dbReference type="PROSITE-ProRule" id="PRU00108"/>
    </source>
</evidence>
<proteinExistence type="predicted"/>
<evidence type="ECO:0000256" key="4">
    <source>
        <dbReference type="ARBA" id="ARBA00023155"/>
    </source>
</evidence>
<dbReference type="PROSITE" id="PS00027">
    <property type="entry name" value="HOMEOBOX_1"/>
    <property type="match status" value="1"/>
</dbReference>
<dbReference type="GO" id="GO:0000977">
    <property type="term" value="F:RNA polymerase II transcription regulatory region sequence-specific DNA binding"/>
    <property type="evidence" value="ECO:0007669"/>
    <property type="project" value="TreeGrafter"/>
</dbReference>
<evidence type="ECO:0000256" key="2">
    <source>
        <dbReference type="ARBA" id="ARBA00022473"/>
    </source>
</evidence>
<evidence type="ECO:0000259" key="9">
    <source>
        <dbReference type="PROSITE" id="PS50071"/>
    </source>
</evidence>
<keyword evidence="3 6" id="KW-0238">DNA-binding</keyword>
<feature type="domain" description="Homeobox" evidence="9">
    <location>
        <begin position="137"/>
        <end position="197"/>
    </location>
</feature>
<dbReference type="GO" id="GO:0000981">
    <property type="term" value="F:DNA-binding transcription factor activity, RNA polymerase II-specific"/>
    <property type="evidence" value="ECO:0007669"/>
    <property type="project" value="InterPro"/>
</dbReference>
<dbReference type="Proteomes" id="UP000085678">
    <property type="component" value="Unplaced"/>
</dbReference>
<dbReference type="RefSeq" id="XP_013415316.1">
    <property type="nucleotide sequence ID" value="XM_013559862.1"/>
</dbReference>
<keyword evidence="10" id="KW-1185">Reference proteome</keyword>
<evidence type="ECO:0000313" key="11">
    <source>
        <dbReference type="RefSeq" id="XP_013415316.1"/>
    </source>
</evidence>
<evidence type="ECO:0000256" key="1">
    <source>
        <dbReference type="ARBA" id="ARBA00004123"/>
    </source>
</evidence>
<dbReference type="PANTHER" id="PTHR24329:SF543">
    <property type="entry name" value="FI01017P-RELATED"/>
    <property type="match status" value="1"/>
</dbReference>
<dbReference type="OMA" id="MNSHSIE"/>
<dbReference type="PRINTS" id="PR00031">
    <property type="entry name" value="HTHREPRESSR"/>
</dbReference>
<sequence>MYQTKAMNSHSIEGILGTSRVMGESGLPSYLPQNAPYNYSSKQVSDETSHDILSLAASISKANVVERPRPTTNADRRQKSPTIANVAPVTPSKMYTTSASPTQSRTSSLPQSSSTALMKATQPHAVKETEGSDEPKKKKTRYRTTFTAYQLEEMERAFERAPYPDVFAREDLAIRIGLSESRVQVWFQNRRAKWRKKETPKKTINYSTALTSISQSPYSANYPASTDRWPVMPAYDPLQQMNSRLPYMAMQYYPVSPTATGNVTSSNGSHELFMTSGYSPTSQDAAYSHLNCASLDLRTGYDLMGKEMKLNGKDTLSLHY</sequence>
<feature type="compositionally biased region" description="Basic and acidic residues" evidence="8">
    <location>
        <begin position="125"/>
        <end position="136"/>
    </location>
</feature>
<dbReference type="GO" id="GO:0005634">
    <property type="term" value="C:nucleus"/>
    <property type="evidence" value="ECO:0007669"/>
    <property type="project" value="UniProtKB-SubCell"/>
</dbReference>
<evidence type="ECO:0000256" key="5">
    <source>
        <dbReference type="ARBA" id="ARBA00023242"/>
    </source>
</evidence>
<dbReference type="Pfam" id="PF00046">
    <property type="entry name" value="Homeodomain"/>
    <property type="match status" value="1"/>
</dbReference>
<feature type="region of interest" description="Disordered" evidence="8">
    <location>
        <begin position="66"/>
        <end position="140"/>
    </location>
</feature>
<organism evidence="10 11">
    <name type="scientific">Lingula anatina</name>
    <name type="common">Brachiopod</name>
    <name type="synonym">Lingula unguis</name>
    <dbReference type="NCBI Taxonomy" id="7574"/>
    <lineage>
        <taxon>Eukaryota</taxon>
        <taxon>Metazoa</taxon>
        <taxon>Spiralia</taxon>
        <taxon>Lophotrochozoa</taxon>
        <taxon>Brachiopoda</taxon>
        <taxon>Linguliformea</taxon>
        <taxon>Lingulata</taxon>
        <taxon>Lingulida</taxon>
        <taxon>Linguloidea</taxon>
        <taxon>Lingulidae</taxon>
        <taxon>Lingula</taxon>
    </lineage>
</organism>
<keyword evidence="4 6" id="KW-0371">Homeobox</keyword>
<dbReference type="KEGG" id="lak:106177173"/>
<gene>
    <name evidence="11" type="primary">LOC106177173</name>
</gene>
<feature type="compositionally biased region" description="Basic and acidic residues" evidence="8">
    <location>
        <begin position="66"/>
        <end position="78"/>
    </location>
</feature>
<dbReference type="Gene3D" id="1.10.10.60">
    <property type="entry name" value="Homeodomain-like"/>
    <property type="match status" value="1"/>
</dbReference>
<dbReference type="PROSITE" id="PS50071">
    <property type="entry name" value="HOMEOBOX_2"/>
    <property type="match status" value="1"/>
</dbReference>
<keyword evidence="2" id="KW-0217">Developmental protein</keyword>
<feature type="DNA-binding region" description="Homeobox" evidence="6">
    <location>
        <begin position="139"/>
        <end position="198"/>
    </location>
</feature>
<dbReference type="CDD" id="cd00086">
    <property type="entry name" value="homeodomain"/>
    <property type="match status" value="1"/>
</dbReference>